<comment type="caution">
    <text evidence="1">The sequence shown here is derived from an EMBL/GenBank/DDBJ whole genome shotgun (WGS) entry which is preliminary data.</text>
</comment>
<dbReference type="Proteomes" id="UP000012089">
    <property type="component" value="Unassembled WGS sequence"/>
</dbReference>
<dbReference type="AlphaFoldDB" id="M6HKT4"/>
<protein>
    <submittedName>
        <fullName evidence="1">Uncharacterized protein</fullName>
    </submittedName>
</protein>
<gene>
    <name evidence="1" type="ORF">LEP1GSC158_3576</name>
</gene>
<name>M6HKT4_LEPIR</name>
<proteinExistence type="predicted"/>
<evidence type="ECO:0000313" key="2">
    <source>
        <dbReference type="Proteomes" id="UP000012089"/>
    </source>
</evidence>
<reference evidence="1 2" key="1">
    <citation type="submission" date="2013-01" db="EMBL/GenBank/DDBJ databases">
        <authorList>
            <person name="Harkins D.M."/>
            <person name="Durkin A.S."/>
            <person name="Brinkac L.M."/>
            <person name="Haft D.H."/>
            <person name="Selengut J.D."/>
            <person name="Sanka R."/>
            <person name="DePew J."/>
            <person name="Purushe J."/>
            <person name="Tulsiani S.M."/>
            <person name="Graham G.C."/>
            <person name="Burns M.-A."/>
            <person name="Dohnt M.F."/>
            <person name="Smythe L.D."/>
            <person name="McKay D.B."/>
            <person name="Craig S.B."/>
            <person name="Vinetz J.M."/>
            <person name="Sutton G.G."/>
            <person name="Nierman W.C."/>
            <person name="Fouts D.E."/>
        </authorList>
    </citation>
    <scope>NUCLEOTIDE SEQUENCE [LARGE SCALE GENOMIC DNA]</scope>
    <source>
        <strain evidence="1 2">LT2156</strain>
    </source>
</reference>
<evidence type="ECO:0000313" key="1">
    <source>
        <dbReference type="EMBL" id="EMM97745.1"/>
    </source>
</evidence>
<organism evidence="1 2">
    <name type="scientific">Leptospira interrogans serovar Zanoni str. LT2156</name>
    <dbReference type="NCBI Taxonomy" id="1001601"/>
    <lineage>
        <taxon>Bacteria</taxon>
        <taxon>Pseudomonadati</taxon>
        <taxon>Spirochaetota</taxon>
        <taxon>Spirochaetia</taxon>
        <taxon>Leptospirales</taxon>
        <taxon>Leptospiraceae</taxon>
        <taxon>Leptospira</taxon>
    </lineage>
</organism>
<sequence length="72" mass="8901">MRGRNKEKKIRQFKANYFLKSRFRNEFNSILIQEKQRRKAFLKSATNFCERVFKVFVEKVYGQILIQFFMIL</sequence>
<dbReference type="EMBL" id="AFMF02000010">
    <property type="protein sequence ID" value="EMM97745.1"/>
    <property type="molecule type" value="Genomic_DNA"/>
</dbReference>
<accession>M6HKT4</accession>